<dbReference type="InterPro" id="IPR023393">
    <property type="entry name" value="START-like_dom_sf"/>
</dbReference>
<dbReference type="Proteomes" id="UP001057753">
    <property type="component" value="Unassembled WGS sequence"/>
</dbReference>
<dbReference type="RefSeq" id="WP_257821183.1">
    <property type="nucleotide sequence ID" value="NZ_JABXYM010000001.1"/>
</dbReference>
<sequence length="143" mass="16995">MFNLTFYYETIIDESLTEVWRFFQSTENLAQMTRLPKIAVLGDSNVYEGAKVHLRLNFLLLNFYWKGTISETVDGVYFIDEGEKLPWPIRSWQHVHTFKALSHNQTQMIDRISVSSFLPSRIMTIGLTMMFSNREKYLHHYFN</sequence>
<proteinExistence type="predicted"/>
<reference evidence="1" key="1">
    <citation type="submission" date="2020-06" db="EMBL/GenBank/DDBJ databases">
        <title>Insight into the genomes of haloalkaliphilic bacilli from Kenyan soda lakes.</title>
        <authorList>
            <person name="Mwirichia R."/>
            <person name="Villamizar G.C."/>
            <person name="Poehlein A."/>
            <person name="Mugweru J."/>
            <person name="Kipnyargis A."/>
            <person name="Kiplimo D."/>
            <person name="Orwa P."/>
            <person name="Daniel R."/>
        </authorList>
    </citation>
    <scope>NUCLEOTIDE SEQUENCE</scope>
    <source>
        <strain evidence="1">B1096_S55</strain>
    </source>
</reference>
<dbReference type="SUPFAM" id="SSF55961">
    <property type="entry name" value="Bet v1-like"/>
    <property type="match status" value="1"/>
</dbReference>
<gene>
    <name evidence="1" type="ORF">HXA33_08665</name>
</gene>
<protein>
    <recommendedName>
        <fullName evidence="3">Ligand-binding SRPBCC domain-containing protein</fullName>
    </recommendedName>
</protein>
<name>A0A9Q4B243_SALAG</name>
<dbReference type="AlphaFoldDB" id="A0A9Q4B243"/>
<evidence type="ECO:0008006" key="3">
    <source>
        <dbReference type="Google" id="ProtNLM"/>
    </source>
</evidence>
<dbReference type="Gene3D" id="3.30.530.20">
    <property type="match status" value="1"/>
</dbReference>
<organism evidence="1 2">
    <name type="scientific">Salipaludibacillus agaradhaerens</name>
    <name type="common">Bacillus agaradhaerens</name>
    <dbReference type="NCBI Taxonomy" id="76935"/>
    <lineage>
        <taxon>Bacteria</taxon>
        <taxon>Bacillati</taxon>
        <taxon>Bacillota</taxon>
        <taxon>Bacilli</taxon>
        <taxon>Bacillales</taxon>
        <taxon>Bacillaceae</taxon>
    </lineage>
</organism>
<keyword evidence="2" id="KW-1185">Reference proteome</keyword>
<dbReference type="EMBL" id="JABXYM010000001">
    <property type="protein sequence ID" value="MCR6096627.1"/>
    <property type="molecule type" value="Genomic_DNA"/>
</dbReference>
<accession>A0A9Q4B243</accession>
<evidence type="ECO:0000313" key="1">
    <source>
        <dbReference type="EMBL" id="MCR6096627.1"/>
    </source>
</evidence>
<evidence type="ECO:0000313" key="2">
    <source>
        <dbReference type="Proteomes" id="UP001057753"/>
    </source>
</evidence>
<comment type="caution">
    <text evidence="1">The sequence shown here is derived from an EMBL/GenBank/DDBJ whole genome shotgun (WGS) entry which is preliminary data.</text>
</comment>